<protein>
    <submittedName>
        <fullName evidence="1">Uncharacterized protein</fullName>
    </submittedName>
</protein>
<gene>
    <name evidence="1" type="ORF">S12H4_49938</name>
</gene>
<sequence>PLIDEEVDDLFSNKPLEESFDICVQRCSILVQKERPEEHISWWTESKLTKFLNKAGFSRVLKSRYGQSIFPEMRDTRYFDINSPRVSLYIEAIKEDL</sequence>
<accession>X1TCW0</accession>
<proteinExistence type="predicted"/>
<reference evidence="1" key="1">
    <citation type="journal article" date="2014" name="Front. Microbiol.">
        <title>High frequency of phylogenetically diverse reductive dehalogenase-homologous genes in deep subseafloor sedimentary metagenomes.</title>
        <authorList>
            <person name="Kawai M."/>
            <person name="Futagami T."/>
            <person name="Toyoda A."/>
            <person name="Takaki Y."/>
            <person name="Nishi S."/>
            <person name="Hori S."/>
            <person name="Arai W."/>
            <person name="Tsubouchi T."/>
            <person name="Morono Y."/>
            <person name="Uchiyama I."/>
            <person name="Ito T."/>
            <person name="Fujiyama A."/>
            <person name="Inagaki F."/>
            <person name="Takami H."/>
        </authorList>
    </citation>
    <scope>NUCLEOTIDE SEQUENCE</scope>
    <source>
        <strain evidence="1">Expedition CK06-06</strain>
    </source>
</reference>
<name>X1TCW0_9ZZZZ</name>
<evidence type="ECO:0000313" key="1">
    <source>
        <dbReference type="EMBL" id="GAJ03084.1"/>
    </source>
</evidence>
<dbReference type="EMBL" id="BARW01031389">
    <property type="protein sequence ID" value="GAJ03084.1"/>
    <property type="molecule type" value="Genomic_DNA"/>
</dbReference>
<comment type="caution">
    <text evidence="1">The sequence shown here is derived from an EMBL/GenBank/DDBJ whole genome shotgun (WGS) entry which is preliminary data.</text>
</comment>
<organism evidence="1">
    <name type="scientific">marine sediment metagenome</name>
    <dbReference type="NCBI Taxonomy" id="412755"/>
    <lineage>
        <taxon>unclassified sequences</taxon>
        <taxon>metagenomes</taxon>
        <taxon>ecological metagenomes</taxon>
    </lineage>
</organism>
<dbReference type="AlphaFoldDB" id="X1TCW0"/>
<feature type="non-terminal residue" evidence="1">
    <location>
        <position position="1"/>
    </location>
</feature>